<evidence type="ECO:0000313" key="6">
    <source>
        <dbReference type="Proteomes" id="UP001314263"/>
    </source>
</evidence>
<dbReference type="Proteomes" id="UP001314263">
    <property type="component" value="Unassembled WGS sequence"/>
</dbReference>
<organism evidence="5 6">
    <name type="scientific">Coccomyxa viridis</name>
    <dbReference type="NCBI Taxonomy" id="1274662"/>
    <lineage>
        <taxon>Eukaryota</taxon>
        <taxon>Viridiplantae</taxon>
        <taxon>Chlorophyta</taxon>
        <taxon>core chlorophytes</taxon>
        <taxon>Trebouxiophyceae</taxon>
        <taxon>Trebouxiophyceae incertae sedis</taxon>
        <taxon>Coccomyxaceae</taxon>
        <taxon>Coccomyxa</taxon>
    </lineage>
</organism>
<dbReference type="Gene3D" id="1.10.630.10">
    <property type="entry name" value="Cytochrome P450"/>
    <property type="match status" value="1"/>
</dbReference>
<dbReference type="EMBL" id="CAUYUE010000008">
    <property type="protein sequence ID" value="CAK0783161.1"/>
    <property type="molecule type" value="Genomic_DNA"/>
</dbReference>
<keyword evidence="4" id="KW-0560">Oxidoreductase</keyword>
<keyword evidence="6" id="KW-1185">Reference proteome</keyword>
<gene>
    <name evidence="5" type="ORF">CVIRNUC_006360</name>
</gene>
<dbReference type="InterPro" id="IPR017972">
    <property type="entry name" value="Cyt_P450_CS"/>
</dbReference>
<dbReference type="AlphaFoldDB" id="A0AAV1I8G4"/>
<evidence type="ECO:0000256" key="4">
    <source>
        <dbReference type="RuleBase" id="RU000461"/>
    </source>
</evidence>
<dbReference type="GO" id="GO:0004497">
    <property type="term" value="F:monooxygenase activity"/>
    <property type="evidence" value="ECO:0007669"/>
    <property type="project" value="UniProtKB-KW"/>
</dbReference>
<dbReference type="Pfam" id="PF00067">
    <property type="entry name" value="p450"/>
    <property type="match status" value="1"/>
</dbReference>
<proteinExistence type="inferred from homology"/>
<accession>A0AAV1I8G4</accession>
<evidence type="ECO:0008006" key="7">
    <source>
        <dbReference type="Google" id="ProtNLM"/>
    </source>
</evidence>
<comment type="similarity">
    <text evidence="2 4">Belongs to the cytochrome P450 family.</text>
</comment>
<dbReference type="GO" id="GO:0020037">
    <property type="term" value="F:heme binding"/>
    <property type="evidence" value="ECO:0007669"/>
    <property type="project" value="InterPro"/>
</dbReference>
<dbReference type="PANTHER" id="PTHR24305">
    <property type="entry name" value="CYTOCHROME P450"/>
    <property type="match status" value="1"/>
</dbReference>
<evidence type="ECO:0000256" key="2">
    <source>
        <dbReference type="ARBA" id="ARBA00010617"/>
    </source>
</evidence>
<evidence type="ECO:0000256" key="1">
    <source>
        <dbReference type="ARBA" id="ARBA00001971"/>
    </source>
</evidence>
<protein>
    <recommendedName>
        <fullName evidence="7">Cytochrome P450</fullName>
    </recommendedName>
</protein>
<sequence length="610" mass="67363">MELFGVQAPYLEITLALWALALVYNCLPPLAAWLRACLVLRCMPGPPGGLMGQLKHFNDAKLGYHKIVCEWARQYGGIFRVRLANVNMVIVSDPRLVDSVIGRSAELEKSTSVFYDQFNVLAHEEEGSNLFTSRTNDWWRLIRKGLSPAFSANNLRKGFPEVQAVTNNVMRAMRKARGAPIPLEKAALCVTLDVIGRVGFQKDFGATAGFEAVIEGTAPPPAGPARRSMLIRTWDRVCEELGLKLSASGMAHDDFRKRMRALVNEVKARGEPKAEDQSIAGLLLKLKNPKTGEELPDDRLAAEFAVMYQGGTETTSLTTTWAIFMITQHPEVEKKVLAELDALGLLVTPERPNPRQMEWDDLGKLSYTNACIKESMRMLPALTGTNRMADHDIKLGGYVIPRNTMIWCNLNAMFSSPDIWDEPEKYRPERWESPGAEYLQSADANGALPGIKEPAKAAAEAIAVSADASAALSEDTDLGNEHRVRRFMPFSVGPRDCIGQNLAKVNYQTTVPMLLSNFSFKLAEEMGGYQGIRAGETIGIMPFTCRPAHGLKALWLPRLEFTGMLALRPAQGFQMHCIPRGPFDAVNLKGPTVGDRQAERIESSTSEKAV</sequence>
<keyword evidence="3 4" id="KW-0408">Iron</keyword>
<name>A0AAV1I8G4_9CHLO</name>
<dbReference type="PANTHER" id="PTHR24305:SF166">
    <property type="entry name" value="CYTOCHROME P450 12A4, MITOCHONDRIAL-RELATED"/>
    <property type="match status" value="1"/>
</dbReference>
<evidence type="ECO:0000256" key="3">
    <source>
        <dbReference type="PIRSR" id="PIRSR602401-1"/>
    </source>
</evidence>
<keyword evidence="4" id="KW-0503">Monooxygenase</keyword>
<comment type="cofactor">
    <cofactor evidence="1 3">
        <name>heme</name>
        <dbReference type="ChEBI" id="CHEBI:30413"/>
    </cofactor>
</comment>
<dbReference type="SUPFAM" id="SSF48264">
    <property type="entry name" value="Cytochrome P450"/>
    <property type="match status" value="1"/>
</dbReference>
<dbReference type="GO" id="GO:0016705">
    <property type="term" value="F:oxidoreductase activity, acting on paired donors, with incorporation or reduction of molecular oxygen"/>
    <property type="evidence" value="ECO:0007669"/>
    <property type="project" value="InterPro"/>
</dbReference>
<dbReference type="InterPro" id="IPR050121">
    <property type="entry name" value="Cytochrome_P450_monoxygenase"/>
</dbReference>
<keyword evidence="3 4" id="KW-0349">Heme</keyword>
<dbReference type="InterPro" id="IPR036396">
    <property type="entry name" value="Cyt_P450_sf"/>
</dbReference>
<dbReference type="CDD" id="cd00302">
    <property type="entry name" value="cytochrome_P450"/>
    <property type="match status" value="1"/>
</dbReference>
<dbReference type="PROSITE" id="PS00086">
    <property type="entry name" value="CYTOCHROME_P450"/>
    <property type="match status" value="1"/>
</dbReference>
<dbReference type="PRINTS" id="PR00385">
    <property type="entry name" value="P450"/>
</dbReference>
<comment type="caution">
    <text evidence="5">The sequence shown here is derived from an EMBL/GenBank/DDBJ whole genome shotgun (WGS) entry which is preliminary data.</text>
</comment>
<feature type="binding site" description="axial binding residue" evidence="3">
    <location>
        <position position="497"/>
    </location>
    <ligand>
        <name>heme</name>
        <dbReference type="ChEBI" id="CHEBI:30413"/>
    </ligand>
    <ligandPart>
        <name>Fe</name>
        <dbReference type="ChEBI" id="CHEBI:18248"/>
    </ligandPart>
</feature>
<dbReference type="GO" id="GO:0005506">
    <property type="term" value="F:iron ion binding"/>
    <property type="evidence" value="ECO:0007669"/>
    <property type="project" value="InterPro"/>
</dbReference>
<dbReference type="PRINTS" id="PR00463">
    <property type="entry name" value="EP450I"/>
</dbReference>
<dbReference type="InterPro" id="IPR001128">
    <property type="entry name" value="Cyt_P450"/>
</dbReference>
<dbReference type="InterPro" id="IPR002401">
    <property type="entry name" value="Cyt_P450_E_grp-I"/>
</dbReference>
<reference evidence="5 6" key="1">
    <citation type="submission" date="2023-10" db="EMBL/GenBank/DDBJ databases">
        <authorList>
            <person name="Maclean D."/>
            <person name="Macfadyen A."/>
        </authorList>
    </citation>
    <scope>NUCLEOTIDE SEQUENCE [LARGE SCALE GENOMIC DNA]</scope>
</reference>
<evidence type="ECO:0000313" key="5">
    <source>
        <dbReference type="EMBL" id="CAK0783161.1"/>
    </source>
</evidence>
<keyword evidence="3 4" id="KW-0479">Metal-binding</keyword>